<evidence type="ECO:0000313" key="1">
    <source>
        <dbReference type="EMBL" id="KAF6058920.1"/>
    </source>
</evidence>
<name>A0A8X7TCN0_CANPA</name>
<dbReference type="AlphaFoldDB" id="A0A8X7TCN0"/>
<organism evidence="1 2">
    <name type="scientific">Candida parapsilosis</name>
    <name type="common">Yeast</name>
    <dbReference type="NCBI Taxonomy" id="5480"/>
    <lineage>
        <taxon>Eukaryota</taxon>
        <taxon>Fungi</taxon>
        <taxon>Dikarya</taxon>
        <taxon>Ascomycota</taxon>
        <taxon>Saccharomycotina</taxon>
        <taxon>Pichiomycetes</taxon>
        <taxon>Debaryomycetaceae</taxon>
        <taxon>Candida/Lodderomyces clade</taxon>
        <taxon>Candida</taxon>
    </lineage>
</organism>
<reference evidence="1" key="1">
    <citation type="submission" date="2020-03" db="EMBL/GenBank/DDBJ databases">
        <title>FDA dAtabase for Regulatory Grade micrObial Sequences (FDA-ARGOS): Supporting development and validation of Infectious Disease Dx tests.</title>
        <authorList>
            <person name="Campos J."/>
            <person name="Goldberg B."/>
            <person name="Tallon L."/>
            <person name="Sadzewicz L."/>
            <person name="Vavikolanu K."/>
            <person name="Mehta A."/>
            <person name="Aluvathingal J."/>
            <person name="Nadendla S."/>
            <person name="Nandy P."/>
            <person name="Geyer C."/>
            <person name="Yan Y."/>
            <person name="Sichtig H."/>
        </authorList>
    </citation>
    <scope>NUCLEOTIDE SEQUENCE [LARGE SCALE GENOMIC DNA]</scope>
    <source>
        <strain evidence="1">FDAARGOS_652</strain>
    </source>
</reference>
<dbReference type="EMBL" id="JABWAB010000001">
    <property type="protein sequence ID" value="KAF6058920.1"/>
    <property type="molecule type" value="Genomic_DNA"/>
</dbReference>
<comment type="caution">
    <text evidence="1">The sequence shown here is derived from an EMBL/GenBank/DDBJ whole genome shotgun (WGS) entry which is preliminary data.</text>
</comment>
<protein>
    <submittedName>
        <fullName evidence="1">Uncharacterized protein</fullName>
    </submittedName>
</protein>
<gene>
    <name evidence="1" type="ORF">FOB60_000502</name>
</gene>
<proteinExistence type="predicted"/>
<sequence length="88" mass="9868">MFKGNFAATESISLSTDPLTLLLAKFDELSTTLDSRIEAILDKKLENEIKDFVADALANEGHQIEANKRDDNQNFAQIQQELDNIEQA</sequence>
<accession>A0A8X7TCN0</accession>
<dbReference type="Proteomes" id="UP000590412">
    <property type="component" value="Unassembled WGS sequence"/>
</dbReference>
<evidence type="ECO:0000313" key="2">
    <source>
        <dbReference type="Proteomes" id="UP000590412"/>
    </source>
</evidence>